<name>A0A9E2NWR8_9FUSO</name>
<evidence type="ECO:0000313" key="1">
    <source>
        <dbReference type="EMBL" id="MBU3841752.1"/>
    </source>
</evidence>
<protein>
    <submittedName>
        <fullName evidence="1">Uncharacterized protein</fullName>
    </submittedName>
</protein>
<reference evidence="1" key="2">
    <citation type="submission" date="2021-04" db="EMBL/GenBank/DDBJ databases">
        <authorList>
            <person name="Gilroy R."/>
        </authorList>
    </citation>
    <scope>NUCLEOTIDE SEQUENCE</scope>
    <source>
        <strain evidence="1">A6-441</strain>
    </source>
</reference>
<dbReference type="Proteomes" id="UP000724657">
    <property type="component" value="Unassembled WGS sequence"/>
</dbReference>
<dbReference type="AlphaFoldDB" id="A0A9E2NWR8"/>
<reference evidence="1" key="1">
    <citation type="journal article" date="2021" name="PeerJ">
        <title>Extensive microbial diversity within the chicken gut microbiome revealed by metagenomics and culture.</title>
        <authorList>
            <person name="Gilroy R."/>
            <person name="Ravi A."/>
            <person name="Getino M."/>
            <person name="Pursley I."/>
            <person name="Horton D.L."/>
            <person name="Alikhan N.F."/>
            <person name="Baker D."/>
            <person name="Gharbi K."/>
            <person name="Hall N."/>
            <person name="Watson M."/>
            <person name="Adriaenssens E.M."/>
            <person name="Foster-Nyarko E."/>
            <person name="Jarju S."/>
            <person name="Secka A."/>
            <person name="Antonio M."/>
            <person name="Oren A."/>
            <person name="Chaudhuri R.R."/>
            <person name="La Ragione R."/>
            <person name="Hildebrand F."/>
            <person name="Pallen M.J."/>
        </authorList>
    </citation>
    <scope>NUCLEOTIDE SEQUENCE</scope>
    <source>
        <strain evidence="1">A6-441</strain>
    </source>
</reference>
<gene>
    <name evidence="1" type="ORF">IAA47_01930</name>
</gene>
<accession>A0A9E2NWR8</accession>
<sequence length="75" mass="8740">MIRDINAQVEKALNEVEMRYSKGMKFTIYDLLATKVCENESNFSTYKNRLQAQLSPKRIAQLHSTRNGINTYIKL</sequence>
<organism evidence="1 2">
    <name type="scientific">Candidatus Fusobacterium pullicola</name>
    <dbReference type="NCBI Taxonomy" id="2838601"/>
    <lineage>
        <taxon>Bacteria</taxon>
        <taxon>Fusobacteriati</taxon>
        <taxon>Fusobacteriota</taxon>
        <taxon>Fusobacteriia</taxon>
        <taxon>Fusobacteriales</taxon>
        <taxon>Fusobacteriaceae</taxon>
        <taxon>Fusobacterium</taxon>
    </lineage>
</organism>
<dbReference type="EMBL" id="JAHLFN010000016">
    <property type="protein sequence ID" value="MBU3841752.1"/>
    <property type="molecule type" value="Genomic_DNA"/>
</dbReference>
<evidence type="ECO:0000313" key="2">
    <source>
        <dbReference type="Proteomes" id="UP000724657"/>
    </source>
</evidence>
<proteinExistence type="predicted"/>
<comment type="caution">
    <text evidence="1">The sequence shown here is derived from an EMBL/GenBank/DDBJ whole genome shotgun (WGS) entry which is preliminary data.</text>
</comment>